<proteinExistence type="predicted"/>
<dbReference type="EMBL" id="CAFBMB010000143">
    <property type="protein sequence ID" value="CAB4909019.1"/>
    <property type="molecule type" value="Genomic_DNA"/>
</dbReference>
<reference evidence="1" key="1">
    <citation type="submission" date="2020-05" db="EMBL/GenBank/DDBJ databases">
        <authorList>
            <person name="Chiriac C."/>
            <person name="Salcher M."/>
            <person name="Ghai R."/>
            <person name="Kavagutti S V."/>
        </authorList>
    </citation>
    <scope>NUCLEOTIDE SEQUENCE</scope>
</reference>
<accession>A0A6J7GZY8</accession>
<organism evidence="1">
    <name type="scientific">freshwater metagenome</name>
    <dbReference type="NCBI Taxonomy" id="449393"/>
    <lineage>
        <taxon>unclassified sequences</taxon>
        <taxon>metagenomes</taxon>
        <taxon>ecological metagenomes</taxon>
    </lineage>
</organism>
<protein>
    <submittedName>
        <fullName evidence="1">Unannotated protein</fullName>
    </submittedName>
</protein>
<name>A0A6J7GZY8_9ZZZZ</name>
<gene>
    <name evidence="1" type="ORF">UFOPK3516_01370</name>
</gene>
<evidence type="ECO:0000313" key="1">
    <source>
        <dbReference type="EMBL" id="CAB4909019.1"/>
    </source>
</evidence>
<sequence>MPVEITVAARANVLTLAARPSSPPNVRSLPAEMSAVDEMPGSALWIPASKPKKTRAMVTPPDLVAAAEV</sequence>
<dbReference type="AlphaFoldDB" id="A0A6J7GZY8"/>